<proteinExistence type="inferred from homology"/>
<evidence type="ECO:0000256" key="5">
    <source>
        <dbReference type="ARBA" id="ARBA00022801"/>
    </source>
</evidence>
<dbReference type="EMBL" id="CP109441">
    <property type="protein sequence ID" value="WUV46346.1"/>
    <property type="molecule type" value="Genomic_DNA"/>
</dbReference>
<dbReference type="Gene3D" id="3.90.1560.10">
    <property type="entry name" value="ComB-like"/>
    <property type="match status" value="1"/>
</dbReference>
<evidence type="ECO:0000256" key="1">
    <source>
        <dbReference type="ARBA" id="ARBA00001946"/>
    </source>
</evidence>
<dbReference type="InterPro" id="IPR036702">
    <property type="entry name" value="ComB-like_sf"/>
</dbReference>
<organism evidence="8 9">
    <name type="scientific">Nocardia vinacea</name>
    <dbReference type="NCBI Taxonomy" id="96468"/>
    <lineage>
        <taxon>Bacteria</taxon>
        <taxon>Bacillati</taxon>
        <taxon>Actinomycetota</taxon>
        <taxon>Actinomycetes</taxon>
        <taxon>Mycobacteriales</taxon>
        <taxon>Nocardiaceae</taxon>
        <taxon>Nocardia</taxon>
    </lineage>
</organism>
<dbReference type="Pfam" id="PF04029">
    <property type="entry name" value="2-ph_phosp"/>
    <property type="match status" value="1"/>
</dbReference>
<comment type="cofactor">
    <cofactor evidence="1">
        <name>Mg(2+)</name>
        <dbReference type="ChEBI" id="CHEBI:18420"/>
    </cofactor>
</comment>
<reference evidence="8" key="1">
    <citation type="submission" date="2022-10" db="EMBL/GenBank/DDBJ databases">
        <title>The complete genomes of actinobacterial strains from the NBC collection.</title>
        <authorList>
            <person name="Joergensen T.S."/>
            <person name="Alvarez Arevalo M."/>
            <person name="Sterndorff E.B."/>
            <person name="Faurdal D."/>
            <person name="Vuksanovic O."/>
            <person name="Mourched A.-S."/>
            <person name="Charusanti P."/>
            <person name="Shaw S."/>
            <person name="Blin K."/>
            <person name="Weber T."/>
        </authorList>
    </citation>
    <scope>NUCLEOTIDE SEQUENCE</scope>
    <source>
        <strain evidence="8">NBC_01482</strain>
    </source>
</reference>
<keyword evidence="6" id="KW-0460">Magnesium</keyword>
<name>A0ABZ1YVZ2_9NOCA</name>
<keyword evidence="9" id="KW-1185">Reference proteome</keyword>
<dbReference type="InterPro" id="IPR005238">
    <property type="entry name" value="ComB-like"/>
</dbReference>
<protein>
    <recommendedName>
        <fullName evidence="4">Probable 2-phosphosulfolactate phosphatase</fullName>
        <ecNumber evidence="3">3.1.3.71</ecNumber>
    </recommendedName>
</protein>
<comment type="catalytic activity">
    <reaction evidence="7">
        <text>(2R)-O-phospho-3-sulfolactate + H2O = (2R)-3-sulfolactate + phosphate</text>
        <dbReference type="Rhea" id="RHEA:23416"/>
        <dbReference type="ChEBI" id="CHEBI:15377"/>
        <dbReference type="ChEBI" id="CHEBI:15597"/>
        <dbReference type="ChEBI" id="CHEBI:43474"/>
        <dbReference type="ChEBI" id="CHEBI:58738"/>
        <dbReference type="EC" id="3.1.3.71"/>
    </reaction>
</comment>
<dbReference type="PANTHER" id="PTHR37311:SF1">
    <property type="entry name" value="2-PHOSPHOSULFOLACTATE PHOSPHATASE-RELATED"/>
    <property type="match status" value="1"/>
</dbReference>
<dbReference type="PANTHER" id="PTHR37311">
    <property type="entry name" value="2-PHOSPHOSULFOLACTATE PHOSPHATASE-RELATED"/>
    <property type="match status" value="1"/>
</dbReference>
<dbReference type="SUPFAM" id="SSF142823">
    <property type="entry name" value="ComB-like"/>
    <property type="match status" value="1"/>
</dbReference>
<sequence>MRVSPKGSSSPGTDDRALELKARHPNWLAVRDGAPAPGFDLTNSPGQIKTQDLRGRTLVMKTTAGTAGALGVAGAEVVLCASFVVAQATARHLRKLAAEQVVFVITGDNGCAEEDLACAQYIAALLTADDVDPLPFIERALHSTAAKELTEGVRKGTEECILTTYCYVWRSTLTHSQ</sequence>
<evidence type="ECO:0000256" key="7">
    <source>
        <dbReference type="ARBA" id="ARBA00033711"/>
    </source>
</evidence>
<evidence type="ECO:0000256" key="4">
    <source>
        <dbReference type="ARBA" id="ARBA00021948"/>
    </source>
</evidence>
<evidence type="ECO:0000313" key="9">
    <source>
        <dbReference type="Proteomes" id="UP001432062"/>
    </source>
</evidence>
<evidence type="ECO:0000256" key="2">
    <source>
        <dbReference type="ARBA" id="ARBA00009997"/>
    </source>
</evidence>
<evidence type="ECO:0000313" key="8">
    <source>
        <dbReference type="EMBL" id="WUV46346.1"/>
    </source>
</evidence>
<dbReference type="Proteomes" id="UP001432062">
    <property type="component" value="Chromosome"/>
</dbReference>
<dbReference type="EC" id="3.1.3.71" evidence="3"/>
<dbReference type="RefSeq" id="WP_329410013.1">
    <property type="nucleotide sequence ID" value="NZ_CP109441.1"/>
</dbReference>
<accession>A0ABZ1YVZ2</accession>
<gene>
    <name evidence="8" type="ORF">OG563_46105</name>
</gene>
<keyword evidence="5" id="KW-0378">Hydrolase</keyword>
<evidence type="ECO:0000256" key="3">
    <source>
        <dbReference type="ARBA" id="ARBA00012953"/>
    </source>
</evidence>
<evidence type="ECO:0000256" key="6">
    <source>
        <dbReference type="ARBA" id="ARBA00022842"/>
    </source>
</evidence>
<comment type="similarity">
    <text evidence="2">Belongs to the ComB family.</text>
</comment>